<dbReference type="eggNOG" id="KOG1447">
    <property type="taxonomic scope" value="Eukaryota"/>
</dbReference>
<dbReference type="GO" id="GO:0006099">
    <property type="term" value="P:tricarboxylic acid cycle"/>
    <property type="evidence" value="ECO:0007669"/>
    <property type="project" value="TreeGrafter"/>
</dbReference>
<evidence type="ECO:0000259" key="4">
    <source>
        <dbReference type="Pfam" id="PF00549"/>
    </source>
</evidence>
<evidence type="ECO:0000313" key="5">
    <source>
        <dbReference type="EMBL" id="EAT44606.1"/>
    </source>
</evidence>
<dbReference type="Pfam" id="PF00549">
    <property type="entry name" value="Ligase_CoA"/>
    <property type="match status" value="1"/>
</dbReference>
<organism evidence="5 6">
    <name type="scientific">Aedes aegypti</name>
    <name type="common">Yellowfever mosquito</name>
    <name type="synonym">Culex aegypti</name>
    <dbReference type="NCBI Taxonomy" id="7159"/>
    <lineage>
        <taxon>Eukaryota</taxon>
        <taxon>Metazoa</taxon>
        <taxon>Ecdysozoa</taxon>
        <taxon>Arthropoda</taxon>
        <taxon>Hexapoda</taxon>
        <taxon>Insecta</taxon>
        <taxon>Pterygota</taxon>
        <taxon>Neoptera</taxon>
        <taxon>Endopterygota</taxon>
        <taxon>Diptera</taxon>
        <taxon>Nematocera</taxon>
        <taxon>Culicoidea</taxon>
        <taxon>Culicidae</taxon>
        <taxon>Culicinae</taxon>
        <taxon>Aedini</taxon>
        <taxon>Aedes</taxon>
        <taxon>Stegomyia</taxon>
    </lineage>
</organism>
<dbReference type="InterPro" id="IPR005811">
    <property type="entry name" value="SUCC_ACL_C"/>
</dbReference>
<dbReference type="PhylomeDB" id="Q17DQ8"/>
<proteinExistence type="predicted"/>
<evidence type="ECO:0000313" key="6">
    <source>
        <dbReference type="Proteomes" id="UP000682892"/>
    </source>
</evidence>
<evidence type="ECO:0000256" key="1">
    <source>
        <dbReference type="ARBA" id="ARBA00022741"/>
    </source>
</evidence>
<dbReference type="PaxDb" id="7159-AAEL004051-PA"/>
<dbReference type="Gene3D" id="3.30.470.20">
    <property type="entry name" value="ATP-grasp fold, B domain"/>
    <property type="match status" value="1"/>
</dbReference>
<keyword evidence="3" id="KW-1133">Transmembrane helix</keyword>
<name>Q17DQ8_AEDAE</name>
<reference evidence="5" key="3">
    <citation type="submission" date="2012-09" db="EMBL/GenBank/DDBJ databases">
        <authorList>
            <consortium name="VectorBase"/>
        </authorList>
    </citation>
    <scope>NUCLEOTIDE SEQUENCE</scope>
    <source>
        <strain evidence="5">Liverpool</strain>
    </source>
</reference>
<accession>Q17DQ8</accession>
<keyword evidence="3" id="KW-0472">Membrane</keyword>
<reference evidence="5" key="1">
    <citation type="submission" date="2005-10" db="EMBL/GenBank/DDBJ databases">
        <authorList>
            <person name="Loftus B.J."/>
            <person name="Nene V.M."/>
            <person name="Hannick L.I."/>
            <person name="Bidwell S."/>
            <person name="Haas B."/>
            <person name="Amedeo P."/>
            <person name="Orvis J."/>
            <person name="Wortman J.R."/>
            <person name="White O.R."/>
            <person name="Salzberg S."/>
            <person name="Shumway M."/>
            <person name="Koo H."/>
            <person name="Zhao Y."/>
            <person name="Holmes M."/>
            <person name="Miller J."/>
            <person name="Schatz M."/>
            <person name="Pop M."/>
            <person name="Pai G."/>
            <person name="Utterback T."/>
            <person name="Rogers Y.-H."/>
            <person name="Kravitz S."/>
            <person name="Fraser C.M."/>
        </authorList>
    </citation>
    <scope>NUCLEOTIDE SEQUENCE</scope>
    <source>
        <strain evidence="5">Liverpool</strain>
    </source>
</reference>
<feature type="region of interest" description="Disordered" evidence="2">
    <location>
        <begin position="29"/>
        <end position="56"/>
    </location>
</feature>
<dbReference type="Gene3D" id="3.40.50.261">
    <property type="entry name" value="Succinyl-CoA synthetase domains"/>
    <property type="match status" value="1"/>
</dbReference>
<dbReference type="GO" id="GO:0004776">
    <property type="term" value="F:succinate-CoA ligase (GDP-forming) activity"/>
    <property type="evidence" value="ECO:0007669"/>
    <property type="project" value="TreeGrafter"/>
</dbReference>
<dbReference type="GO" id="GO:0006104">
    <property type="term" value="P:succinyl-CoA metabolic process"/>
    <property type="evidence" value="ECO:0007669"/>
    <property type="project" value="TreeGrafter"/>
</dbReference>
<dbReference type="HOGENOM" id="CLU_1099260_0_0_1"/>
<dbReference type="AlphaFoldDB" id="Q17DQ8"/>
<sequence>MAFAVAVRFGSIFVASFSMRLLPHRWKFGQNPVPSHRSSSMHSPGRSRPDRNQSPGQVISVDAKLNFDDNAQFGQKDIFAMDVHEDTDPKEIEIHNQLPGRGRQCNVKEKQVLKTLQILTSDPNVKAILVNIFGEIVNFTTIADGIVNATKTIGLKVPLVVRLKGTNVDAAKKILEESGLMIESVHELEEAAKKTINYAIERPNRFNGCLGSMHAMSTLIFSVFSSPLGRFVIWLLYRMYHVKIMNNTKHNKM</sequence>
<dbReference type="GO" id="GO:0000166">
    <property type="term" value="F:nucleotide binding"/>
    <property type="evidence" value="ECO:0007669"/>
    <property type="project" value="UniProtKB-KW"/>
</dbReference>
<dbReference type="VEuPathDB" id="VectorBase:AAEL020828"/>
<feature type="compositionally biased region" description="Polar residues" evidence="2">
    <location>
        <begin position="32"/>
        <end position="42"/>
    </location>
</feature>
<dbReference type="GO" id="GO:0005739">
    <property type="term" value="C:mitochondrion"/>
    <property type="evidence" value="ECO:0007669"/>
    <property type="project" value="TreeGrafter"/>
</dbReference>
<dbReference type="EMBL" id="CH477291">
    <property type="protein sequence ID" value="EAT44606.1"/>
    <property type="molecule type" value="Genomic_DNA"/>
</dbReference>
<keyword evidence="3" id="KW-0812">Transmembrane</keyword>
<reference evidence="5" key="2">
    <citation type="journal article" date="2007" name="Science">
        <title>Genome sequence of Aedes aegypti, a major arbovirus vector.</title>
        <authorList>
            <person name="Nene V."/>
            <person name="Wortman J.R."/>
            <person name="Lawson D."/>
            <person name="Haas B."/>
            <person name="Kodira C."/>
            <person name="Tu Z.J."/>
            <person name="Loftus B."/>
            <person name="Xi Z."/>
            <person name="Megy K."/>
            <person name="Grabherr M."/>
            <person name="Ren Q."/>
            <person name="Zdobnov E.M."/>
            <person name="Lobo N.F."/>
            <person name="Campbell K.S."/>
            <person name="Brown S.E."/>
            <person name="Bonaldo M.F."/>
            <person name="Zhu J."/>
            <person name="Sinkins S.P."/>
            <person name="Hogenkamp D.G."/>
            <person name="Amedeo P."/>
            <person name="Arensburger P."/>
            <person name="Atkinson P.W."/>
            <person name="Bidwell S."/>
            <person name="Biedler J."/>
            <person name="Birney E."/>
            <person name="Bruggner R.V."/>
            <person name="Costas J."/>
            <person name="Coy M.R."/>
            <person name="Crabtree J."/>
            <person name="Crawford M."/>
            <person name="Debruyn B."/>
            <person name="Decaprio D."/>
            <person name="Eiglmeier K."/>
            <person name="Eisenstadt E."/>
            <person name="El-Dorry H."/>
            <person name="Gelbart W.M."/>
            <person name="Gomes S.L."/>
            <person name="Hammond M."/>
            <person name="Hannick L.I."/>
            <person name="Hogan J.R."/>
            <person name="Holmes M.H."/>
            <person name="Jaffe D."/>
            <person name="Johnston J.S."/>
            <person name="Kennedy R.C."/>
            <person name="Koo H."/>
            <person name="Kravitz S."/>
            <person name="Kriventseva E.V."/>
            <person name="Kulp D."/>
            <person name="Labutti K."/>
            <person name="Lee E."/>
            <person name="Li S."/>
            <person name="Lovin D.D."/>
            <person name="Mao C."/>
            <person name="Mauceli E."/>
            <person name="Menck C.F."/>
            <person name="Miller J.R."/>
            <person name="Montgomery P."/>
            <person name="Mori A."/>
            <person name="Nascimento A.L."/>
            <person name="Naveira H.F."/>
            <person name="Nusbaum C."/>
            <person name="O'leary S."/>
            <person name="Orvis J."/>
            <person name="Pertea M."/>
            <person name="Quesneville H."/>
            <person name="Reidenbach K.R."/>
            <person name="Rogers Y.H."/>
            <person name="Roth C.W."/>
            <person name="Schneider J.R."/>
            <person name="Schatz M."/>
            <person name="Shumway M."/>
            <person name="Stanke M."/>
            <person name="Stinson E.O."/>
            <person name="Tubio J.M."/>
            <person name="Vanzee J.P."/>
            <person name="Verjovski-Almeida S."/>
            <person name="Werner D."/>
            <person name="White O."/>
            <person name="Wyder S."/>
            <person name="Zeng Q."/>
            <person name="Zhao Q."/>
            <person name="Zhao Y."/>
            <person name="Hill C.A."/>
            <person name="Raikhel A.S."/>
            <person name="Soares M.B."/>
            <person name="Knudson D.L."/>
            <person name="Lee N.H."/>
            <person name="Galagan J."/>
            <person name="Salzberg S.L."/>
            <person name="Paulsen I.T."/>
            <person name="Dimopoulos G."/>
            <person name="Collins F.H."/>
            <person name="Birren B."/>
            <person name="Fraser-Liggett C.M."/>
            <person name="Severson D.W."/>
        </authorList>
    </citation>
    <scope>NUCLEOTIDE SEQUENCE [LARGE SCALE GENOMIC DNA]</scope>
    <source>
        <strain evidence="5">Liverpool</strain>
    </source>
</reference>
<protein>
    <submittedName>
        <fullName evidence="5">AAEL004051-PA</fullName>
    </submittedName>
</protein>
<dbReference type="PANTHER" id="PTHR11815">
    <property type="entry name" value="SUCCINYL-COA SYNTHETASE BETA CHAIN"/>
    <property type="match status" value="1"/>
</dbReference>
<dbReference type="InterPro" id="IPR016102">
    <property type="entry name" value="Succinyl-CoA_synth-like"/>
</dbReference>
<evidence type="ECO:0000256" key="3">
    <source>
        <dbReference type="SAM" id="Phobius"/>
    </source>
</evidence>
<feature type="transmembrane region" description="Helical" evidence="3">
    <location>
        <begin position="215"/>
        <end position="237"/>
    </location>
</feature>
<dbReference type="STRING" id="7159.Q17DQ8"/>
<dbReference type="SUPFAM" id="SSF52210">
    <property type="entry name" value="Succinyl-CoA synthetase domains"/>
    <property type="match status" value="1"/>
</dbReference>
<dbReference type="Proteomes" id="UP000682892">
    <property type="component" value="Unassembled WGS sequence"/>
</dbReference>
<gene>
    <name evidence="5" type="ORF">AaeL_AAEL004051</name>
</gene>
<evidence type="ECO:0000256" key="2">
    <source>
        <dbReference type="SAM" id="MobiDB-lite"/>
    </source>
</evidence>
<dbReference type="PANTHER" id="PTHR11815:SF10">
    <property type="entry name" value="SUCCINATE--COA LIGASE [GDP-FORMING] SUBUNIT BETA, MITOCHONDRIAL"/>
    <property type="match status" value="1"/>
</dbReference>
<feature type="domain" description="ATP-citrate synthase/succinyl-CoA ligase C-terminal" evidence="4">
    <location>
        <begin position="109"/>
        <end position="195"/>
    </location>
</feature>
<dbReference type="GO" id="GO:0042709">
    <property type="term" value="C:succinate-CoA ligase complex"/>
    <property type="evidence" value="ECO:0007669"/>
    <property type="project" value="TreeGrafter"/>
</dbReference>
<keyword evidence="1" id="KW-0547">Nucleotide-binding</keyword>